<dbReference type="OrthoDB" id="5178565at2"/>
<dbReference type="SUPFAM" id="SSF109854">
    <property type="entry name" value="DinB/YfiT-like putative metalloenzymes"/>
    <property type="match status" value="1"/>
</dbReference>
<reference evidence="2 3" key="1">
    <citation type="submission" date="2018-09" db="EMBL/GenBank/DDBJ databases">
        <title>Novel species of Arthrobacter.</title>
        <authorList>
            <person name="Liu Q."/>
            <person name="Xin Y.-H."/>
        </authorList>
    </citation>
    <scope>NUCLEOTIDE SEQUENCE [LARGE SCALE GENOMIC DNA]</scope>
    <source>
        <strain evidence="2 3">Hz2</strain>
    </source>
</reference>
<dbReference type="Proteomes" id="UP000272560">
    <property type="component" value="Unassembled WGS sequence"/>
</dbReference>
<gene>
    <name evidence="2" type="ORF">D6T63_09170</name>
</gene>
<sequence length="207" mass="22302">MKNNWQLVHQERQALAEDLASLTDAQWSVASSCVAWDVHDVVAHLTGSAGTTRRGFWVSLARAGFDFDRANAREVAAERAVTPAGTLRKYRASMTSTTRPPGPFITRLIEIVVHGEDIRRPLGIKRPVVNLTLEEALIYLSGDRLSGGRKRLAGLELTATDEGFTIGSGQVVLGPALSLLLVASGRPAALENLQGPGLSLLQERLNA</sequence>
<comment type="caution">
    <text evidence="2">The sequence shown here is derived from an EMBL/GenBank/DDBJ whole genome shotgun (WGS) entry which is preliminary data.</text>
</comment>
<keyword evidence="2" id="KW-0413">Isomerase</keyword>
<name>A0A3A5MBF7_9MICC</name>
<dbReference type="EMBL" id="QZVT01000004">
    <property type="protein sequence ID" value="RJT80042.1"/>
    <property type="molecule type" value="Genomic_DNA"/>
</dbReference>
<dbReference type="NCBIfam" id="TIGR03083">
    <property type="entry name" value="maleylpyruvate isomerase family mycothiol-dependent enzyme"/>
    <property type="match status" value="1"/>
</dbReference>
<keyword evidence="3" id="KW-1185">Reference proteome</keyword>
<evidence type="ECO:0000313" key="2">
    <source>
        <dbReference type="EMBL" id="RJT80042.1"/>
    </source>
</evidence>
<dbReference type="Pfam" id="PF11716">
    <property type="entry name" value="MDMPI_N"/>
    <property type="match status" value="1"/>
</dbReference>
<dbReference type="AlphaFoldDB" id="A0A3A5MBF7"/>
<accession>A0A3A5MBF7</accession>
<dbReference type="RefSeq" id="WP_120148689.1">
    <property type="nucleotide sequence ID" value="NZ_QZVT01000004.1"/>
</dbReference>
<evidence type="ECO:0000313" key="3">
    <source>
        <dbReference type="Proteomes" id="UP000272560"/>
    </source>
</evidence>
<dbReference type="InterPro" id="IPR017517">
    <property type="entry name" value="Maleyloyr_isom"/>
</dbReference>
<dbReference type="GO" id="GO:0016853">
    <property type="term" value="F:isomerase activity"/>
    <property type="evidence" value="ECO:0007669"/>
    <property type="project" value="UniProtKB-KW"/>
</dbReference>
<feature type="domain" description="Mycothiol-dependent maleylpyruvate isomerase metal-binding" evidence="1">
    <location>
        <begin position="9"/>
        <end position="98"/>
    </location>
</feature>
<dbReference type="InterPro" id="IPR024344">
    <property type="entry name" value="MDMPI_metal-binding"/>
</dbReference>
<dbReference type="Gene3D" id="1.20.120.450">
    <property type="entry name" value="dinb family like domain"/>
    <property type="match status" value="1"/>
</dbReference>
<dbReference type="GO" id="GO:0046872">
    <property type="term" value="F:metal ion binding"/>
    <property type="evidence" value="ECO:0007669"/>
    <property type="project" value="InterPro"/>
</dbReference>
<dbReference type="InterPro" id="IPR034660">
    <property type="entry name" value="DinB/YfiT-like"/>
</dbReference>
<proteinExistence type="predicted"/>
<organism evidence="2 3">
    <name type="scientific">Arthrobacter cheniae</name>
    <dbReference type="NCBI Taxonomy" id="1258888"/>
    <lineage>
        <taxon>Bacteria</taxon>
        <taxon>Bacillati</taxon>
        <taxon>Actinomycetota</taxon>
        <taxon>Actinomycetes</taxon>
        <taxon>Micrococcales</taxon>
        <taxon>Micrococcaceae</taxon>
        <taxon>Arthrobacter</taxon>
    </lineage>
</organism>
<evidence type="ECO:0000259" key="1">
    <source>
        <dbReference type="Pfam" id="PF11716"/>
    </source>
</evidence>
<protein>
    <submittedName>
        <fullName evidence="2">Maleylpyruvate isomerase family mycothiol-dependent enzyme</fullName>
    </submittedName>
</protein>
<keyword evidence="2" id="KW-0670">Pyruvate</keyword>